<evidence type="ECO:0000256" key="4">
    <source>
        <dbReference type="PIRSR" id="PIRSR000188-1"/>
    </source>
</evidence>
<dbReference type="InterPro" id="IPR006096">
    <property type="entry name" value="Glu/Leu/Phe/Val/Trp_DH_C"/>
</dbReference>
<dbReference type="AlphaFoldDB" id="A0A1X2FG84"/>
<dbReference type="GO" id="GO:0000166">
    <property type="term" value="F:nucleotide binding"/>
    <property type="evidence" value="ECO:0007669"/>
    <property type="project" value="UniProtKB-KW"/>
</dbReference>
<dbReference type="GO" id="GO:0006520">
    <property type="term" value="P:amino acid metabolic process"/>
    <property type="evidence" value="ECO:0007669"/>
    <property type="project" value="InterPro"/>
</dbReference>
<protein>
    <submittedName>
        <fullName evidence="8">Valine dehydrogenase</fullName>
    </submittedName>
</protein>
<dbReference type="RefSeq" id="WP_085143465.1">
    <property type="nucleotide sequence ID" value="NZ_JACKUA010000012.1"/>
</dbReference>
<name>A0A1X2FG84_9MYCO</name>
<dbReference type="GO" id="GO:0016639">
    <property type="term" value="F:oxidoreductase activity, acting on the CH-NH2 group of donors, NAD or NADP as acceptor"/>
    <property type="evidence" value="ECO:0007669"/>
    <property type="project" value="InterPro"/>
</dbReference>
<evidence type="ECO:0000259" key="7">
    <source>
        <dbReference type="SMART" id="SM00839"/>
    </source>
</evidence>
<feature type="active site" description="Proton donor/acceptor" evidence="4">
    <location>
        <position position="95"/>
    </location>
</feature>
<sequence>MISTTALDATADSAVFDRTDAVRGLPHEQVVFCEDAATGLQAIIGIHSTVLGPALGGTRFFPYPDQASALTDVLRLSRGMTFKAAVTGLPFGGGKAVIIGDPNRVKTSALLRAYGRFIETLGGRYISAADIGTNAEDLDIIGESTSHLVGRTRSAGGSGNSGPMTALGVYQALRAAATVAWGTDSLTDRLIGIEGAGKVGSELIALLHADGARIMVTDVNREVAVTVTGRYPGVTVTDDLLAEKLDIYAPCALGATLAEATLERLTASIVCGAANNQLASPEIDVRLHNRGIVWVPDYVANAGGLIQVAGEREGVGADVIRGRVEGIYDSVTTILRHAEAESIAPGRAADEIAHAKLAAAA</sequence>
<dbReference type="InterPro" id="IPR036291">
    <property type="entry name" value="NAD(P)-bd_dom_sf"/>
</dbReference>
<dbReference type="SMART" id="SM00839">
    <property type="entry name" value="ELFV_dehydrog"/>
    <property type="match status" value="1"/>
</dbReference>
<accession>A0A1X2FG84</accession>
<evidence type="ECO:0000256" key="6">
    <source>
        <dbReference type="RuleBase" id="RU004417"/>
    </source>
</evidence>
<evidence type="ECO:0000256" key="1">
    <source>
        <dbReference type="ARBA" id="ARBA00006382"/>
    </source>
</evidence>
<dbReference type="Proteomes" id="UP000193964">
    <property type="component" value="Unassembled WGS sequence"/>
</dbReference>
<keyword evidence="3 5" id="KW-0520">NAD</keyword>
<evidence type="ECO:0000256" key="5">
    <source>
        <dbReference type="PIRSR" id="PIRSR000188-2"/>
    </source>
</evidence>
<dbReference type="Gene3D" id="3.40.50.720">
    <property type="entry name" value="NAD(P)-binding Rossmann-like Domain"/>
    <property type="match status" value="1"/>
</dbReference>
<dbReference type="CDD" id="cd01075">
    <property type="entry name" value="NAD_bind_Leu_Phe_Val_DH"/>
    <property type="match status" value="1"/>
</dbReference>
<proteinExistence type="inferred from homology"/>
<keyword evidence="2 6" id="KW-0560">Oxidoreductase</keyword>
<dbReference type="SUPFAM" id="SSF53223">
    <property type="entry name" value="Aminoacid dehydrogenase-like, N-terminal domain"/>
    <property type="match status" value="1"/>
</dbReference>
<dbReference type="PANTHER" id="PTHR42722:SF1">
    <property type="entry name" value="VALINE DEHYDROGENASE"/>
    <property type="match status" value="1"/>
</dbReference>
<dbReference type="PIRSF" id="PIRSF000188">
    <property type="entry name" value="Phe_leu_dh"/>
    <property type="match status" value="1"/>
</dbReference>
<dbReference type="PANTHER" id="PTHR42722">
    <property type="entry name" value="LEUCINE DEHYDROGENASE"/>
    <property type="match status" value="1"/>
</dbReference>
<dbReference type="InterPro" id="IPR006097">
    <property type="entry name" value="Glu/Leu/Phe/Val/Trp_DH_dimer"/>
</dbReference>
<gene>
    <name evidence="8" type="ORF">AWC31_17250</name>
</gene>
<dbReference type="Pfam" id="PF02812">
    <property type="entry name" value="ELFV_dehydrog_N"/>
    <property type="match status" value="1"/>
</dbReference>
<comment type="similarity">
    <text evidence="1 6">Belongs to the Glu/Leu/Phe/Val dehydrogenases family.</text>
</comment>
<dbReference type="InterPro" id="IPR046346">
    <property type="entry name" value="Aminoacid_DH-like_N_sf"/>
</dbReference>
<evidence type="ECO:0000256" key="3">
    <source>
        <dbReference type="ARBA" id="ARBA00023027"/>
    </source>
</evidence>
<evidence type="ECO:0000313" key="8">
    <source>
        <dbReference type="EMBL" id="ORX17453.1"/>
    </source>
</evidence>
<organism evidence="8 9">
    <name type="scientific">Mycolicibacterium wolinskyi</name>
    <dbReference type="NCBI Taxonomy" id="59750"/>
    <lineage>
        <taxon>Bacteria</taxon>
        <taxon>Bacillati</taxon>
        <taxon>Actinomycetota</taxon>
        <taxon>Actinomycetes</taxon>
        <taxon>Mycobacteriales</taxon>
        <taxon>Mycobacteriaceae</taxon>
        <taxon>Mycolicibacterium</taxon>
    </lineage>
</organism>
<dbReference type="EMBL" id="LQQA01000007">
    <property type="protein sequence ID" value="ORX17453.1"/>
    <property type="molecule type" value="Genomic_DNA"/>
</dbReference>
<reference evidence="8 9" key="1">
    <citation type="submission" date="2016-01" db="EMBL/GenBank/DDBJ databases">
        <title>The new phylogeny of the genus Mycobacterium.</title>
        <authorList>
            <person name="Tarcisio F."/>
            <person name="Conor M."/>
            <person name="Antonella G."/>
            <person name="Elisabetta G."/>
            <person name="Giulia F.S."/>
            <person name="Sara T."/>
            <person name="Anna F."/>
            <person name="Clotilde B."/>
            <person name="Roberto B."/>
            <person name="Veronica D.S."/>
            <person name="Fabio R."/>
            <person name="Monica P."/>
            <person name="Olivier J."/>
            <person name="Enrico T."/>
            <person name="Nicola S."/>
        </authorList>
    </citation>
    <scope>NUCLEOTIDE SEQUENCE [LARGE SCALE GENOMIC DNA]</scope>
    <source>
        <strain evidence="8 9">ATCC 700010</strain>
    </source>
</reference>
<dbReference type="Pfam" id="PF00208">
    <property type="entry name" value="ELFV_dehydrog"/>
    <property type="match status" value="1"/>
</dbReference>
<dbReference type="Gene3D" id="3.40.50.10860">
    <property type="entry name" value="Leucine Dehydrogenase, chain A, domain 1"/>
    <property type="match status" value="1"/>
</dbReference>
<dbReference type="InterPro" id="IPR006095">
    <property type="entry name" value="Glu/Leu/Phe/Val/Trp_DH"/>
</dbReference>
<feature type="domain" description="Glutamate/phenylalanine/leucine/valine/L-tryptophan dehydrogenase C-terminal" evidence="7">
    <location>
        <begin position="161"/>
        <end position="360"/>
    </location>
</feature>
<dbReference type="OrthoDB" id="9803297at2"/>
<dbReference type="FunFam" id="3.40.50.10860:FF:000010">
    <property type="entry name" value="Leucine dehydrogenase"/>
    <property type="match status" value="1"/>
</dbReference>
<evidence type="ECO:0000256" key="2">
    <source>
        <dbReference type="ARBA" id="ARBA00023002"/>
    </source>
</evidence>
<feature type="binding site" evidence="5">
    <location>
        <begin position="195"/>
        <end position="200"/>
    </location>
    <ligand>
        <name>NAD(+)</name>
        <dbReference type="ChEBI" id="CHEBI:57540"/>
    </ligand>
</feature>
<dbReference type="SUPFAM" id="SSF51735">
    <property type="entry name" value="NAD(P)-binding Rossmann-fold domains"/>
    <property type="match status" value="1"/>
</dbReference>
<dbReference type="PROSITE" id="PS00074">
    <property type="entry name" value="GLFV_DEHYDROGENASE"/>
    <property type="match status" value="1"/>
</dbReference>
<dbReference type="PRINTS" id="PR00082">
    <property type="entry name" value="GLFDHDRGNASE"/>
</dbReference>
<evidence type="ECO:0000313" key="9">
    <source>
        <dbReference type="Proteomes" id="UP000193964"/>
    </source>
</evidence>
<dbReference type="InterPro" id="IPR033524">
    <property type="entry name" value="Glu/Leu/Phe/Val_DH_AS"/>
</dbReference>
<dbReference type="InterPro" id="IPR016211">
    <property type="entry name" value="Glu/Phe/Leu/Val/Trp_DH_bac/arc"/>
</dbReference>
<keyword evidence="5" id="KW-0547">Nucleotide-binding</keyword>
<comment type="caution">
    <text evidence="8">The sequence shown here is derived from an EMBL/GenBank/DDBJ whole genome shotgun (WGS) entry which is preliminary data.</text>
</comment>